<keyword evidence="1" id="KW-0106">Calcium</keyword>
<dbReference type="InterPro" id="IPR052394">
    <property type="entry name" value="LRR-containing"/>
</dbReference>
<feature type="domain" description="EF-hand" evidence="3">
    <location>
        <begin position="460"/>
        <end position="495"/>
    </location>
</feature>
<dbReference type="SUPFAM" id="SSF52047">
    <property type="entry name" value="RNI-like"/>
    <property type="match status" value="1"/>
</dbReference>
<feature type="domain" description="EF-hand" evidence="3">
    <location>
        <begin position="424"/>
        <end position="459"/>
    </location>
</feature>
<reference evidence="4 5" key="1">
    <citation type="submission" date="2017-06" db="EMBL/GenBank/DDBJ databases">
        <title>A platform for efficient transgenesis in Macrostomum lignano, a flatworm model organism for stem cell research.</title>
        <authorList>
            <person name="Berezikov E."/>
        </authorList>
    </citation>
    <scope>NUCLEOTIDE SEQUENCE [LARGE SCALE GENOMIC DNA]</scope>
    <source>
        <strain evidence="4">DV1</strain>
        <tissue evidence="4">Whole organism</tissue>
    </source>
</reference>
<accession>A0A267F637</accession>
<gene>
    <name evidence="4" type="ORF">BOX15_Mlig016904g2</name>
</gene>
<feature type="region of interest" description="Disordered" evidence="2">
    <location>
        <begin position="533"/>
        <end position="687"/>
    </location>
</feature>
<dbReference type="InterPro" id="IPR011992">
    <property type="entry name" value="EF-hand-dom_pair"/>
</dbReference>
<evidence type="ECO:0000256" key="1">
    <source>
        <dbReference type="ARBA" id="ARBA00022837"/>
    </source>
</evidence>
<dbReference type="Proteomes" id="UP000215902">
    <property type="component" value="Unassembled WGS sequence"/>
</dbReference>
<dbReference type="PANTHER" id="PTHR24114">
    <property type="entry name" value="LEUCINE RICH REPEAT FAMILY PROTEIN"/>
    <property type="match status" value="1"/>
</dbReference>
<organism evidence="4 5">
    <name type="scientific">Macrostomum lignano</name>
    <dbReference type="NCBI Taxonomy" id="282301"/>
    <lineage>
        <taxon>Eukaryota</taxon>
        <taxon>Metazoa</taxon>
        <taxon>Spiralia</taxon>
        <taxon>Lophotrochozoa</taxon>
        <taxon>Platyhelminthes</taxon>
        <taxon>Rhabditophora</taxon>
        <taxon>Macrostomorpha</taxon>
        <taxon>Macrostomida</taxon>
        <taxon>Macrostomidae</taxon>
        <taxon>Macrostomum</taxon>
    </lineage>
</organism>
<dbReference type="InterPro" id="IPR001611">
    <property type="entry name" value="Leu-rich_rpt"/>
</dbReference>
<comment type="caution">
    <text evidence="4">The sequence shown here is derived from an EMBL/GenBank/DDBJ whole genome shotgun (WGS) entry which is preliminary data.</text>
</comment>
<dbReference type="Gene3D" id="1.10.238.10">
    <property type="entry name" value="EF-hand"/>
    <property type="match status" value="1"/>
</dbReference>
<dbReference type="InterPro" id="IPR002048">
    <property type="entry name" value="EF_hand_dom"/>
</dbReference>
<dbReference type="SMART" id="SM00368">
    <property type="entry name" value="LRR_RI"/>
    <property type="match status" value="6"/>
</dbReference>
<feature type="compositionally biased region" description="Low complexity" evidence="2">
    <location>
        <begin position="625"/>
        <end position="641"/>
    </location>
</feature>
<keyword evidence="5" id="KW-1185">Reference proteome</keyword>
<protein>
    <recommendedName>
        <fullName evidence="3">EF-hand domain-containing protein</fullName>
    </recommendedName>
</protein>
<dbReference type="STRING" id="282301.A0A267F637"/>
<dbReference type="PROSITE" id="PS50222">
    <property type="entry name" value="EF_HAND_2"/>
    <property type="match status" value="2"/>
</dbReference>
<dbReference type="Gene3D" id="3.80.10.10">
    <property type="entry name" value="Ribonuclease Inhibitor"/>
    <property type="match status" value="1"/>
</dbReference>
<dbReference type="PANTHER" id="PTHR24114:SF2">
    <property type="entry name" value="F-BOX DOMAIN-CONTAINING PROTEIN-RELATED"/>
    <property type="match status" value="1"/>
</dbReference>
<evidence type="ECO:0000313" key="4">
    <source>
        <dbReference type="EMBL" id="PAA69206.1"/>
    </source>
</evidence>
<name>A0A267F637_9PLAT</name>
<dbReference type="GO" id="GO:0005509">
    <property type="term" value="F:calcium ion binding"/>
    <property type="evidence" value="ECO:0007669"/>
    <property type="project" value="InterPro"/>
</dbReference>
<proteinExistence type="predicted"/>
<feature type="compositionally biased region" description="Polar residues" evidence="2">
    <location>
        <begin position="669"/>
        <end position="678"/>
    </location>
</feature>
<evidence type="ECO:0000313" key="5">
    <source>
        <dbReference type="Proteomes" id="UP000215902"/>
    </source>
</evidence>
<dbReference type="EMBL" id="NIVC01001340">
    <property type="protein sequence ID" value="PAA69206.1"/>
    <property type="molecule type" value="Genomic_DNA"/>
</dbReference>
<dbReference type="Pfam" id="PF13499">
    <property type="entry name" value="EF-hand_7"/>
    <property type="match status" value="1"/>
</dbReference>
<dbReference type="OrthoDB" id="120976at2759"/>
<evidence type="ECO:0000259" key="3">
    <source>
        <dbReference type="PROSITE" id="PS50222"/>
    </source>
</evidence>
<evidence type="ECO:0000256" key="2">
    <source>
        <dbReference type="SAM" id="MobiDB-lite"/>
    </source>
</evidence>
<dbReference type="InterPro" id="IPR018247">
    <property type="entry name" value="EF_Hand_1_Ca_BS"/>
</dbReference>
<dbReference type="AlphaFoldDB" id="A0A267F637"/>
<sequence>MAEAAAPDGDLVDLEHEQTPEAEAPQATEAPVETSKARLSMVDAVPDDEDELLMKLQDDAAYDTDLEEAPKKERPDITGVRRGVYLKRCSEVGAHPVGRYVKRPADRKLRLSHRCMSAKEADAITYALELSPDVADLNMRDNRLGPEGFDFVNCLLKDNVHLYKLNISGNALGREGMAQLKSALLRNNTISVLDASGNDFDERTGQDWKEILLANDRLSQLNLSHNQLGSDGATALAEGISANDSLCNLNLSWNCIRLKGAVELAKAIRVNKSLRELHLQFNGFSSEGALEVAASLLENRTLRLLDLSGNRIWRQAAGPFARALKKNKKLRVLRLRTNPLLNDGVMEILKVLHAEEQISLEMLDVEDITVTQELMSLYRSIRANNPKFRIRIRTVIKRDGTVERVRDEFSTENPLEVLLMFMQEKNLRLIDLFKNLDKDQSNSISRDEFVIGLRDFEVPLTEDQIDQLIDTLDKDGDGEIDLAEILNINKEFRDVKRRAIHRVRQRRATVRVRDAEIAARAITRLQTLAAASSSFTEEHHSCSSESDGEAASRPPPPAQLRQRSGGGGGGILRRPSTAAGPAGKVLPNIWSGSNYQLQQKQQQQQRKKQPETPASAGGSKSLRFAAAAGEGGNPAAAAGAGTPTRRRTSVLSSAVRQRRESQQRQQEQNKSWLPTSKSLGKPQSKRN</sequence>
<dbReference type="Pfam" id="PF13516">
    <property type="entry name" value="LRR_6"/>
    <property type="match status" value="5"/>
</dbReference>
<feature type="region of interest" description="Disordered" evidence="2">
    <location>
        <begin position="1"/>
        <end position="36"/>
    </location>
</feature>
<dbReference type="InterPro" id="IPR032675">
    <property type="entry name" value="LRR_dom_sf"/>
</dbReference>
<dbReference type="PROSITE" id="PS00018">
    <property type="entry name" value="EF_HAND_1"/>
    <property type="match status" value="2"/>
</dbReference>
<dbReference type="SMART" id="SM00054">
    <property type="entry name" value="EFh"/>
    <property type="match status" value="2"/>
</dbReference>
<dbReference type="CDD" id="cd00051">
    <property type="entry name" value="EFh"/>
    <property type="match status" value="1"/>
</dbReference>
<feature type="compositionally biased region" description="Low complexity" evidence="2">
    <location>
        <begin position="21"/>
        <end position="31"/>
    </location>
</feature>
<dbReference type="SUPFAM" id="SSF47473">
    <property type="entry name" value="EF-hand"/>
    <property type="match status" value="1"/>
</dbReference>